<dbReference type="EMBL" id="PYWC01000029">
    <property type="protein sequence ID" value="PWW76942.1"/>
    <property type="molecule type" value="Genomic_DNA"/>
</dbReference>
<dbReference type="Proteomes" id="UP000246991">
    <property type="component" value="Unassembled WGS sequence"/>
</dbReference>
<dbReference type="GO" id="GO:0000981">
    <property type="term" value="F:DNA-binding transcription factor activity, RNA polymerase II-specific"/>
    <property type="evidence" value="ECO:0007669"/>
    <property type="project" value="InterPro"/>
</dbReference>
<evidence type="ECO:0000256" key="4">
    <source>
        <dbReference type="ARBA" id="ARBA00023163"/>
    </source>
</evidence>
<keyword evidence="4" id="KW-0804">Transcription</keyword>
<evidence type="ECO:0000256" key="1">
    <source>
        <dbReference type="ARBA" id="ARBA00004123"/>
    </source>
</evidence>
<feature type="region of interest" description="Disordered" evidence="6">
    <location>
        <begin position="550"/>
        <end position="591"/>
    </location>
</feature>
<gene>
    <name evidence="9" type="ORF">C7212DRAFT_357545</name>
</gene>
<proteinExistence type="predicted"/>
<dbReference type="PANTHER" id="PTHR47338">
    <property type="entry name" value="ZN(II)2CYS6 TRANSCRIPTION FACTOR (EUROFUNG)-RELATED"/>
    <property type="match status" value="1"/>
</dbReference>
<evidence type="ECO:0000256" key="5">
    <source>
        <dbReference type="ARBA" id="ARBA00023242"/>
    </source>
</evidence>
<dbReference type="STRING" id="42249.A0A317SR67"/>
<evidence type="ECO:0000256" key="3">
    <source>
        <dbReference type="ARBA" id="ARBA00023015"/>
    </source>
</evidence>
<sequence>MDKHLPVLLFSLCAVSARFSPSWSKYEETYAGFARDEILRNYDNNHIEVVQSMIHMGLHDFGSNNGHKAWMFAGMAVRMGAALNLNLENGKAKGAQTAIAREVARRTYWSYYLMDRLNSYGVARPFLTQDHDCHVQLPCNQPSFNEGKSVITEHLLGPNPFCPTSGTTYMGAMAFLVRAVGIWGNILKQIHMSAFELNRDKDAEFRQLIESLETWRKTLPTGLQYSNENLAGQIEVGTAGAFVMMHVMWHTAMAYVHRYVRSMGDVADQAGEVGPDDQVIQSIRKTFVHADAVLLIMSHVHERKLEAQAKDRSLVVNAPFLGQAISDACEISMIRARELKGEHGGAGAQKQRVFTGLDWLKELRRYWKPMEGIYTKLRKSCKALERNLSQPPSNLLRNDMIPSPDSGTGGQEPNSGSPFPLFHFQFDAGIHDLQPHSDISQPLQPMASLQALPFTSFTVPERYYEAAFADHSMSLYTIAQQEGAFPNLYLPHSDVDMGASMDPMPTTLAPSGDYDMGLTGHGILGSPSMQLVGLQEGYEHMDVQPGIALEDHDRNHEPSNSEPDDDEDTDNEEDGKAGDAGSPASSKKKNAQLPSISTMYFHPTAVQCGKLSDASGYEGSEGSEGSGPGSRRPSEMAPVKPETNRMDLLNLLVTSEDVTQVVSRAVATQQSGADLGTGRAGIIVPDDGRLTGEINVDNSNKDRG</sequence>
<keyword evidence="7" id="KW-0732">Signal</keyword>
<feature type="compositionally biased region" description="Acidic residues" evidence="6">
    <location>
        <begin position="562"/>
        <end position="573"/>
    </location>
</feature>
<organism evidence="9 10">
    <name type="scientific">Tuber magnatum</name>
    <name type="common">white Piedmont truffle</name>
    <dbReference type="NCBI Taxonomy" id="42249"/>
    <lineage>
        <taxon>Eukaryota</taxon>
        <taxon>Fungi</taxon>
        <taxon>Dikarya</taxon>
        <taxon>Ascomycota</taxon>
        <taxon>Pezizomycotina</taxon>
        <taxon>Pezizomycetes</taxon>
        <taxon>Pezizales</taxon>
        <taxon>Tuberaceae</taxon>
        <taxon>Tuber</taxon>
    </lineage>
</organism>
<feature type="compositionally biased region" description="Basic and acidic residues" evidence="6">
    <location>
        <begin position="550"/>
        <end position="559"/>
    </location>
</feature>
<reference evidence="9 10" key="1">
    <citation type="submission" date="2018-03" db="EMBL/GenBank/DDBJ databases">
        <title>Genomes of Pezizomycetes fungi and the evolution of truffles.</title>
        <authorList>
            <person name="Murat C."/>
            <person name="Payen T."/>
            <person name="Noel B."/>
            <person name="Kuo A."/>
            <person name="Martin F.M."/>
        </authorList>
    </citation>
    <scope>NUCLEOTIDE SEQUENCE [LARGE SCALE GENOMIC DNA]</scope>
    <source>
        <strain evidence="9">091103-1</strain>
    </source>
</reference>
<keyword evidence="10" id="KW-1185">Reference proteome</keyword>
<keyword evidence="2" id="KW-0479">Metal-binding</keyword>
<feature type="signal peptide" evidence="7">
    <location>
        <begin position="1"/>
        <end position="24"/>
    </location>
</feature>
<evidence type="ECO:0000256" key="7">
    <source>
        <dbReference type="SAM" id="SignalP"/>
    </source>
</evidence>
<feature type="region of interest" description="Disordered" evidence="6">
    <location>
        <begin position="389"/>
        <end position="416"/>
    </location>
</feature>
<dbReference type="PANTHER" id="PTHR47338:SF27">
    <property type="entry name" value="ZN(II)2CYS6 TRANSCRIPTION FACTOR (EUROFUNG)"/>
    <property type="match status" value="1"/>
</dbReference>
<name>A0A317SR67_9PEZI</name>
<keyword evidence="5" id="KW-0539">Nucleus</keyword>
<comment type="subcellular location">
    <subcellularLocation>
        <location evidence="1">Nucleus</location>
    </subcellularLocation>
</comment>
<evidence type="ECO:0000256" key="2">
    <source>
        <dbReference type="ARBA" id="ARBA00022723"/>
    </source>
</evidence>
<evidence type="ECO:0000313" key="10">
    <source>
        <dbReference type="Proteomes" id="UP000246991"/>
    </source>
</evidence>
<dbReference type="GO" id="GO:0006351">
    <property type="term" value="P:DNA-templated transcription"/>
    <property type="evidence" value="ECO:0007669"/>
    <property type="project" value="InterPro"/>
</dbReference>
<keyword evidence="3" id="KW-0805">Transcription regulation</keyword>
<dbReference type="InterPro" id="IPR050815">
    <property type="entry name" value="TF_fung"/>
</dbReference>
<accession>A0A317SR67</accession>
<feature type="region of interest" description="Disordered" evidence="6">
    <location>
        <begin position="611"/>
        <end position="642"/>
    </location>
</feature>
<evidence type="ECO:0000256" key="6">
    <source>
        <dbReference type="SAM" id="MobiDB-lite"/>
    </source>
</evidence>
<dbReference type="OrthoDB" id="2154091at2759"/>
<dbReference type="GO" id="GO:0003677">
    <property type="term" value="F:DNA binding"/>
    <property type="evidence" value="ECO:0007669"/>
    <property type="project" value="InterPro"/>
</dbReference>
<dbReference type="GO" id="GO:0005634">
    <property type="term" value="C:nucleus"/>
    <property type="evidence" value="ECO:0007669"/>
    <property type="project" value="UniProtKB-SubCell"/>
</dbReference>
<dbReference type="SMART" id="SM00906">
    <property type="entry name" value="Fungal_trans"/>
    <property type="match status" value="1"/>
</dbReference>
<dbReference type="GO" id="GO:0008270">
    <property type="term" value="F:zinc ion binding"/>
    <property type="evidence" value="ECO:0007669"/>
    <property type="project" value="InterPro"/>
</dbReference>
<dbReference type="CDD" id="cd12148">
    <property type="entry name" value="fungal_TF_MHR"/>
    <property type="match status" value="1"/>
</dbReference>
<evidence type="ECO:0000313" key="9">
    <source>
        <dbReference type="EMBL" id="PWW76942.1"/>
    </source>
</evidence>
<dbReference type="InterPro" id="IPR007219">
    <property type="entry name" value="XnlR_reg_dom"/>
</dbReference>
<feature type="domain" description="Xylanolytic transcriptional activator regulatory" evidence="8">
    <location>
        <begin position="69"/>
        <end position="144"/>
    </location>
</feature>
<evidence type="ECO:0000259" key="8">
    <source>
        <dbReference type="SMART" id="SM00906"/>
    </source>
</evidence>
<feature type="chain" id="PRO_5016295975" description="Xylanolytic transcriptional activator regulatory domain-containing protein" evidence="7">
    <location>
        <begin position="25"/>
        <end position="704"/>
    </location>
</feature>
<comment type="caution">
    <text evidence="9">The sequence shown here is derived from an EMBL/GenBank/DDBJ whole genome shotgun (WGS) entry which is preliminary data.</text>
</comment>
<protein>
    <recommendedName>
        <fullName evidence="8">Xylanolytic transcriptional activator regulatory domain-containing protein</fullName>
    </recommendedName>
</protein>
<dbReference type="AlphaFoldDB" id="A0A317SR67"/>
<dbReference type="Pfam" id="PF04082">
    <property type="entry name" value="Fungal_trans"/>
    <property type="match status" value="1"/>
</dbReference>